<dbReference type="SUPFAM" id="SSF52172">
    <property type="entry name" value="CheY-like"/>
    <property type="match status" value="1"/>
</dbReference>
<dbReference type="PANTHER" id="PTHR45339:SF1">
    <property type="entry name" value="HYBRID SIGNAL TRANSDUCTION HISTIDINE KINASE J"/>
    <property type="match status" value="1"/>
</dbReference>
<dbReference type="GO" id="GO:0000160">
    <property type="term" value="P:phosphorelay signal transduction system"/>
    <property type="evidence" value="ECO:0007669"/>
    <property type="project" value="UniProtKB-KW"/>
</dbReference>
<feature type="domain" description="Response regulatory" evidence="4">
    <location>
        <begin position="12"/>
        <end position="126"/>
    </location>
</feature>
<gene>
    <name evidence="5" type="ORF">DLK05_04610</name>
</gene>
<comment type="caution">
    <text evidence="5">The sequence shown here is derived from an EMBL/GenBank/DDBJ whole genome shotgun (WGS) entry which is preliminary data.</text>
</comment>
<dbReference type="Pfam" id="PF00072">
    <property type="entry name" value="Response_reg"/>
    <property type="match status" value="1"/>
</dbReference>
<name>A0A434AX43_9BACT</name>
<dbReference type="SMART" id="SM00448">
    <property type="entry name" value="REC"/>
    <property type="match status" value="1"/>
</dbReference>
<feature type="modified residue" description="4-aspartylphosphate" evidence="3">
    <location>
        <position position="61"/>
    </location>
</feature>
<accession>A0A434AX43</accession>
<dbReference type="InterPro" id="IPR011006">
    <property type="entry name" value="CheY-like_superfamily"/>
</dbReference>
<protein>
    <submittedName>
        <fullName evidence="5">Response regulator</fullName>
    </submittedName>
</protein>
<dbReference type="PROSITE" id="PS50110">
    <property type="entry name" value="RESPONSE_REGULATORY"/>
    <property type="match status" value="1"/>
</dbReference>
<sequence>MKQEAFNWSMKTILIAEDVESNYLYLEEVIKKTGAKILWATDGLKAVELFHENKIDLILMDIQMPFLNGFETTKIIKGENPNIPIISQTAYAMAEDRLKSLDAGCDDYIAKPISSKKLLTIVDKYIK</sequence>
<keyword evidence="2" id="KW-0902">Two-component regulatory system</keyword>
<dbReference type="PANTHER" id="PTHR45339">
    <property type="entry name" value="HYBRID SIGNAL TRANSDUCTION HISTIDINE KINASE J"/>
    <property type="match status" value="1"/>
</dbReference>
<dbReference type="Gene3D" id="3.40.50.2300">
    <property type="match status" value="1"/>
</dbReference>
<evidence type="ECO:0000256" key="1">
    <source>
        <dbReference type="ARBA" id="ARBA00022553"/>
    </source>
</evidence>
<keyword evidence="6" id="KW-1185">Reference proteome</keyword>
<evidence type="ECO:0000259" key="4">
    <source>
        <dbReference type="PROSITE" id="PS50110"/>
    </source>
</evidence>
<proteinExistence type="predicted"/>
<evidence type="ECO:0000256" key="2">
    <source>
        <dbReference type="ARBA" id="ARBA00023012"/>
    </source>
</evidence>
<evidence type="ECO:0000256" key="3">
    <source>
        <dbReference type="PROSITE-ProRule" id="PRU00169"/>
    </source>
</evidence>
<dbReference type="Proteomes" id="UP000282985">
    <property type="component" value="Unassembled WGS sequence"/>
</dbReference>
<keyword evidence="1 3" id="KW-0597">Phosphoprotein</keyword>
<dbReference type="AlphaFoldDB" id="A0A434AX43"/>
<evidence type="ECO:0000313" key="5">
    <source>
        <dbReference type="EMBL" id="RUT79105.1"/>
    </source>
</evidence>
<dbReference type="RefSeq" id="WP_127342820.1">
    <property type="nucleotide sequence ID" value="NZ_RJJX01000004.1"/>
</dbReference>
<organism evidence="5 6">
    <name type="scientific">Ancylomarina longa</name>
    <dbReference type="NCBI Taxonomy" id="2487017"/>
    <lineage>
        <taxon>Bacteria</taxon>
        <taxon>Pseudomonadati</taxon>
        <taxon>Bacteroidota</taxon>
        <taxon>Bacteroidia</taxon>
        <taxon>Marinilabiliales</taxon>
        <taxon>Marinifilaceae</taxon>
        <taxon>Ancylomarina</taxon>
    </lineage>
</organism>
<evidence type="ECO:0000313" key="6">
    <source>
        <dbReference type="Proteomes" id="UP000282985"/>
    </source>
</evidence>
<reference evidence="5 6" key="1">
    <citation type="submission" date="2018-11" db="EMBL/GenBank/DDBJ databases">
        <title>Parancylomarina longa gen. nov., sp. nov., isolated from sediments of southern Okinawa.</title>
        <authorList>
            <person name="Fu T."/>
        </authorList>
    </citation>
    <scope>NUCLEOTIDE SEQUENCE [LARGE SCALE GENOMIC DNA]</scope>
    <source>
        <strain evidence="5 6">T3-2 S1-C</strain>
    </source>
</reference>
<dbReference type="EMBL" id="RJJX01000004">
    <property type="protein sequence ID" value="RUT79105.1"/>
    <property type="molecule type" value="Genomic_DNA"/>
</dbReference>
<dbReference type="OrthoDB" id="9796457at2"/>
<dbReference type="InterPro" id="IPR001789">
    <property type="entry name" value="Sig_transdc_resp-reg_receiver"/>
</dbReference>